<keyword evidence="2 6" id="KW-0808">Transferase</keyword>
<proteinExistence type="predicted"/>
<dbReference type="InterPro" id="IPR028098">
    <property type="entry name" value="Glyco_trans_4-like_N"/>
</dbReference>
<dbReference type="AlphaFoldDB" id="A0A2N5J4C5"/>
<feature type="region of interest" description="Disordered" evidence="3">
    <location>
        <begin position="161"/>
        <end position="185"/>
    </location>
</feature>
<feature type="domain" description="Glycosyltransferase subfamily 4-like N-terminal" evidence="5">
    <location>
        <begin position="43"/>
        <end position="245"/>
    </location>
</feature>
<evidence type="ECO:0000256" key="2">
    <source>
        <dbReference type="ARBA" id="ARBA00022679"/>
    </source>
</evidence>
<organism evidence="6 7">
    <name type="scientific">Bifidobacterium parmae</name>
    <dbReference type="NCBI Taxonomy" id="361854"/>
    <lineage>
        <taxon>Bacteria</taxon>
        <taxon>Bacillati</taxon>
        <taxon>Actinomycetota</taxon>
        <taxon>Actinomycetes</taxon>
        <taxon>Bifidobacteriales</taxon>
        <taxon>Bifidobacteriaceae</taxon>
        <taxon>Bifidobacterium</taxon>
    </lineage>
</organism>
<reference evidence="6 7" key="1">
    <citation type="submission" date="2017-07" db="EMBL/GenBank/DDBJ databases">
        <title>Bifidobacterium novel species.</title>
        <authorList>
            <person name="Lugli G.A."/>
            <person name="Milani C."/>
            <person name="Duranti S."/>
            <person name="Mangifesta M."/>
        </authorList>
    </citation>
    <scope>NUCLEOTIDE SEQUENCE [LARGE SCALE GENOMIC DNA]</scope>
    <source>
        <strain evidence="6 7">77</strain>
    </source>
</reference>
<keyword evidence="7" id="KW-1185">Reference proteome</keyword>
<name>A0A2N5J4C5_9BIFI</name>
<evidence type="ECO:0000256" key="1">
    <source>
        <dbReference type="ARBA" id="ARBA00022676"/>
    </source>
</evidence>
<dbReference type="Gene3D" id="3.40.50.2000">
    <property type="entry name" value="Glycogen Phosphorylase B"/>
    <property type="match status" value="2"/>
</dbReference>
<dbReference type="SUPFAM" id="SSF53756">
    <property type="entry name" value="UDP-Glycosyltransferase/glycogen phosphorylase"/>
    <property type="match status" value="1"/>
</dbReference>
<dbReference type="Pfam" id="PF00534">
    <property type="entry name" value="Glycos_transf_1"/>
    <property type="match status" value="1"/>
</dbReference>
<dbReference type="Proteomes" id="UP000235034">
    <property type="component" value="Unassembled WGS sequence"/>
</dbReference>
<evidence type="ECO:0000313" key="6">
    <source>
        <dbReference type="EMBL" id="PLS29070.1"/>
    </source>
</evidence>
<dbReference type="PANTHER" id="PTHR45947">
    <property type="entry name" value="SULFOQUINOVOSYL TRANSFERASE SQD2"/>
    <property type="match status" value="1"/>
</dbReference>
<dbReference type="GO" id="GO:1901137">
    <property type="term" value="P:carbohydrate derivative biosynthetic process"/>
    <property type="evidence" value="ECO:0007669"/>
    <property type="project" value="UniProtKB-ARBA"/>
</dbReference>
<evidence type="ECO:0000259" key="4">
    <source>
        <dbReference type="Pfam" id="PF00534"/>
    </source>
</evidence>
<feature type="domain" description="Glycosyl transferase family 1" evidence="4">
    <location>
        <begin position="268"/>
        <end position="421"/>
    </location>
</feature>
<protein>
    <submittedName>
        <fullName evidence="6">Glycosyltransferase</fullName>
    </submittedName>
</protein>
<evidence type="ECO:0000256" key="3">
    <source>
        <dbReference type="SAM" id="MobiDB-lite"/>
    </source>
</evidence>
<comment type="caution">
    <text evidence="6">The sequence shown here is derived from an EMBL/GenBank/DDBJ whole genome shotgun (WGS) entry which is preliminary data.</text>
</comment>
<dbReference type="InterPro" id="IPR001296">
    <property type="entry name" value="Glyco_trans_1"/>
</dbReference>
<accession>A0A2N5J4C5</accession>
<dbReference type="PANTHER" id="PTHR45947:SF3">
    <property type="entry name" value="SULFOQUINOVOSYL TRANSFERASE SQD2"/>
    <property type="match status" value="1"/>
</dbReference>
<evidence type="ECO:0000259" key="5">
    <source>
        <dbReference type="Pfam" id="PF13579"/>
    </source>
</evidence>
<evidence type="ECO:0000313" key="7">
    <source>
        <dbReference type="Proteomes" id="UP000235034"/>
    </source>
</evidence>
<dbReference type="InterPro" id="IPR050194">
    <property type="entry name" value="Glycosyltransferase_grp1"/>
</dbReference>
<gene>
    <name evidence="6" type="ORF">Uis4E_0804</name>
</gene>
<dbReference type="OrthoDB" id="9802525at2"/>
<dbReference type="GO" id="GO:0016758">
    <property type="term" value="F:hexosyltransferase activity"/>
    <property type="evidence" value="ECO:0007669"/>
    <property type="project" value="TreeGrafter"/>
</dbReference>
<sequence length="453" mass="48845">MKSVTYVDTDPRALPTLGIVNIIASRPLRVLVVSESSLEQTNGVSGSIRHILDRFAERGFDARVIAPGPAPEGGAYAGYPVEEVPSFPIQRFNVAVTTKSSVIRDILDGPRPDVIHVAAPISKLGHAALIAGDELHVPTVAIYQTDVAQYARRFAREAVTGEKGVDGTAPAAGGTGDAAPKRDGAWPKHTKWLRRIGKAAGEQAERIVADRIARMHNLATMTLAPTEDARGRLETFGVEPELIRLWGRGVDTALFSPARADDPQARAWHREWSDDGRLPVVGYVGRLAPEKQVERLAALAGLPMRLVVVGGGVSEPELRERLPHAVFTGMLHGRDLADAYAALDVFVHTGAEETFGQTIQEAMASGLPVVAPASGGPLDLVDEGATGLLFDPRDEDDADLRDRVDRLIGDGPLRRSMGAAGLEAVRERTWPAMVDRLIDYYRLAMELRMAQDG</sequence>
<dbReference type="CDD" id="cd03814">
    <property type="entry name" value="GT4-like"/>
    <property type="match status" value="1"/>
</dbReference>
<keyword evidence="1" id="KW-0328">Glycosyltransferase</keyword>
<dbReference type="Pfam" id="PF13579">
    <property type="entry name" value="Glyco_trans_4_4"/>
    <property type="match status" value="1"/>
</dbReference>
<dbReference type="EMBL" id="NMWT01000009">
    <property type="protein sequence ID" value="PLS29070.1"/>
    <property type="molecule type" value="Genomic_DNA"/>
</dbReference>